<evidence type="ECO:0000259" key="1">
    <source>
        <dbReference type="PROSITE" id="PS50208"/>
    </source>
</evidence>
<organism evidence="4">
    <name type="scientific">Graphocephala atropunctata</name>
    <dbReference type="NCBI Taxonomy" id="36148"/>
    <lineage>
        <taxon>Eukaryota</taxon>
        <taxon>Metazoa</taxon>
        <taxon>Ecdysozoa</taxon>
        <taxon>Arthropoda</taxon>
        <taxon>Hexapoda</taxon>
        <taxon>Insecta</taxon>
        <taxon>Pterygota</taxon>
        <taxon>Neoptera</taxon>
        <taxon>Paraneoptera</taxon>
        <taxon>Hemiptera</taxon>
        <taxon>Auchenorrhyncha</taxon>
        <taxon>Membracoidea</taxon>
        <taxon>Cicadellidae</taxon>
        <taxon>Cicadellinae</taxon>
        <taxon>Cicadellini</taxon>
        <taxon>Graphocephala</taxon>
    </lineage>
</organism>
<dbReference type="SMART" id="SM00408">
    <property type="entry name" value="IGc2"/>
    <property type="match status" value="2"/>
</dbReference>
<dbReference type="PANTHER" id="PTHR22576:SF37">
    <property type="entry name" value="MUCOSA-ASSOCIATED LYMPHOID TISSUE LYMPHOMA TRANSLOCATION PROTEIN 1"/>
    <property type="match status" value="1"/>
</dbReference>
<proteinExistence type="predicted"/>
<dbReference type="SUPFAM" id="SSF52129">
    <property type="entry name" value="Caspase-like"/>
    <property type="match status" value="1"/>
</dbReference>
<dbReference type="InterPro" id="IPR052039">
    <property type="entry name" value="Caspase-related_regulators"/>
</dbReference>
<dbReference type="EMBL" id="GEBQ01012431">
    <property type="protein sequence ID" value="JAT27546.1"/>
    <property type="molecule type" value="Transcribed_RNA"/>
</dbReference>
<dbReference type="InterPro" id="IPR007110">
    <property type="entry name" value="Ig-like_dom"/>
</dbReference>
<dbReference type="GO" id="GO:0006508">
    <property type="term" value="P:proteolysis"/>
    <property type="evidence" value="ECO:0007669"/>
    <property type="project" value="InterPro"/>
</dbReference>
<dbReference type="SUPFAM" id="SSF48726">
    <property type="entry name" value="Immunoglobulin"/>
    <property type="match status" value="2"/>
</dbReference>
<protein>
    <recommendedName>
        <fullName evidence="5">Mucosa-associated lymphoid tissue lymphoma translocation protein 1</fullName>
    </recommendedName>
</protein>
<reference evidence="4" key="1">
    <citation type="submission" date="2015-11" db="EMBL/GenBank/DDBJ databases">
        <title>De novo transcriptome assembly of four potential Pierce s Disease insect vectors from Arizona vineyards.</title>
        <authorList>
            <person name="Tassone E.E."/>
        </authorList>
    </citation>
    <scope>NUCLEOTIDE SEQUENCE</scope>
</reference>
<dbReference type="InterPro" id="IPR011600">
    <property type="entry name" value="Pept_C14_caspase"/>
</dbReference>
<dbReference type="PANTHER" id="PTHR22576">
    <property type="entry name" value="MUCOSA ASSOCIATED LYMPHOID TISSUE LYMPHOMA TRANSLOCATION PROTEIN 1/PARACASPASE"/>
    <property type="match status" value="1"/>
</dbReference>
<evidence type="ECO:0000259" key="2">
    <source>
        <dbReference type="PROSITE" id="PS50835"/>
    </source>
</evidence>
<dbReference type="InterPro" id="IPR011029">
    <property type="entry name" value="DEATH-like_dom_sf"/>
</dbReference>
<dbReference type="InterPro" id="IPR003598">
    <property type="entry name" value="Ig_sub2"/>
</dbReference>
<dbReference type="InterPro" id="IPR013783">
    <property type="entry name" value="Ig-like_fold"/>
</dbReference>
<dbReference type="Gene3D" id="3.40.50.1460">
    <property type="match status" value="1"/>
</dbReference>
<name>A0A1B6LV50_9HEMI</name>
<dbReference type="InterPro" id="IPR003599">
    <property type="entry name" value="Ig_sub"/>
</dbReference>
<feature type="domain" description="Ig-like" evidence="2">
    <location>
        <begin position="209"/>
        <end position="297"/>
    </location>
</feature>
<dbReference type="InterPro" id="IPR036179">
    <property type="entry name" value="Ig-like_dom_sf"/>
</dbReference>
<dbReference type="PROSITE" id="PS50208">
    <property type="entry name" value="CASPASE_P20"/>
    <property type="match status" value="1"/>
</dbReference>
<sequence>MYPMHTVAGINLPGSITMEQRLLEDSLPVPLRMELVKSLNTNDKWNHIIEGLKTYRIPVCLNVHKMRDMMNRGMSPGAWVLEELFDRMCSFNEFCVMLREFDLLEELSLLSPAEPMVIEVQPGNGEDIRIENGEELQLTCVASGLPRPSYQWYHDNSPILGQTNSILTITPFSEEKRGVYYCLVRQELRGHVTTRMSVEVTVDRLSARPLLLSDLPRIRSVLRGQTLLLTIQAESYPEPRYEWYRSDPCSEDTIDDCLMPNIVLSETSSTLQVKNTGPEDEGMYRCRVYNEAGETFSSICSLSVFERPPDYIASAKVALLIGNEDYKDKELKGLHAPSNDVATLAAILKGLGFHIIALQNLTCSEMYNAFKWFCRILPENAYAFFYFAGHGFSKLASKFMMPIDCPKEEIHLNDCLCDEQLTQILSQGHQLQLVVMLFDCCLVESRDLSIGRTEFEHDLGTCNIVLGTATRNHQNAYESNKDANGLFVNQLKSHLAEEIPIIEVLRANQRDFREKQQQPTICFSGADNCSLTDPVKDNPELEEKLVSELSFESYEQEIYFSKSDEHFKIQISKHKNCFLNTVDLGFPDNFTYNFSVEINPPDVKLKVEQRVVTIYNVQKVKSPMFVTVVINGLRQADDGFVCGPHDSCQFTLDCPIIGKGQLWHQVTCLEPH</sequence>
<dbReference type="Pfam" id="PF00656">
    <property type="entry name" value="Peptidase_C14"/>
    <property type="match status" value="1"/>
</dbReference>
<accession>A0A1B6LV50</accession>
<dbReference type="SUPFAM" id="SSF47986">
    <property type="entry name" value="DEATH domain"/>
    <property type="match status" value="1"/>
</dbReference>
<evidence type="ECO:0008006" key="5">
    <source>
        <dbReference type="Google" id="ProtNLM"/>
    </source>
</evidence>
<dbReference type="InterPro" id="IPR001309">
    <property type="entry name" value="Pept_C14_p20"/>
</dbReference>
<feature type="domain" description="Caspase family p20" evidence="1">
    <location>
        <begin position="314"/>
        <end position="391"/>
    </location>
</feature>
<dbReference type="Gene3D" id="2.60.40.10">
    <property type="entry name" value="Immunoglobulins"/>
    <property type="match status" value="2"/>
</dbReference>
<evidence type="ECO:0000313" key="4">
    <source>
        <dbReference type="EMBL" id="JAT27546.1"/>
    </source>
</evidence>
<dbReference type="PROSITE" id="PS50835">
    <property type="entry name" value="IG_LIKE"/>
    <property type="match status" value="2"/>
</dbReference>
<dbReference type="InterPro" id="IPR029030">
    <property type="entry name" value="Caspase-like_dom_sf"/>
</dbReference>
<gene>
    <name evidence="3" type="ORF">g.5349</name>
    <name evidence="4" type="ORF">g.5350</name>
</gene>
<dbReference type="Pfam" id="PF13927">
    <property type="entry name" value="Ig_3"/>
    <property type="match status" value="2"/>
</dbReference>
<dbReference type="EMBL" id="GEBQ01030122">
    <property type="protein sequence ID" value="JAT09855.1"/>
    <property type="molecule type" value="Transcribed_RNA"/>
</dbReference>
<dbReference type="CDD" id="cd00096">
    <property type="entry name" value="Ig"/>
    <property type="match status" value="2"/>
</dbReference>
<feature type="domain" description="Ig-like" evidence="2">
    <location>
        <begin position="115"/>
        <end position="201"/>
    </location>
</feature>
<dbReference type="AlphaFoldDB" id="A0A1B6LV50"/>
<evidence type="ECO:0000313" key="3">
    <source>
        <dbReference type="EMBL" id="JAT09855.1"/>
    </source>
</evidence>
<dbReference type="SMART" id="SM00409">
    <property type="entry name" value="IG"/>
    <property type="match status" value="2"/>
</dbReference>
<dbReference type="GO" id="GO:0004197">
    <property type="term" value="F:cysteine-type endopeptidase activity"/>
    <property type="evidence" value="ECO:0007669"/>
    <property type="project" value="InterPro"/>
</dbReference>